<dbReference type="EMBL" id="BMEY01000001">
    <property type="protein sequence ID" value="GGA60759.1"/>
    <property type="molecule type" value="Genomic_DNA"/>
</dbReference>
<proteinExistence type="predicted"/>
<organism evidence="1 2">
    <name type="scientific">Ornithinibacillus halotolerans</name>
    <dbReference type="NCBI Taxonomy" id="1274357"/>
    <lineage>
        <taxon>Bacteria</taxon>
        <taxon>Bacillati</taxon>
        <taxon>Bacillota</taxon>
        <taxon>Bacilli</taxon>
        <taxon>Bacillales</taxon>
        <taxon>Bacillaceae</taxon>
        <taxon>Ornithinibacillus</taxon>
    </lineage>
</organism>
<dbReference type="Pfam" id="PF13263">
    <property type="entry name" value="PHP_C"/>
    <property type="match status" value="1"/>
</dbReference>
<dbReference type="Gene3D" id="3.20.20.140">
    <property type="entry name" value="Metal-dependent hydrolases"/>
    <property type="match status" value="1"/>
</dbReference>
<accession>A0A916W2E4</accession>
<name>A0A916W2E4_9BACI</name>
<dbReference type="CDD" id="cd19067">
    <property type="entry name" value="PfuEndoQ-like"/>
    <property type="match status" value="1"/>
</dbReference>
<evidence type="ECO:0000313" key="1">
    <source>
        <dbReference type="EMBL" id="GGA60759.1"/>
    </source>
</evidence>
<gene>
    <name evidence="1" type="primary">yqxK</name>
    <name evidence="1" type="ORF">GCM10008025_01000</name>
</gene>
<dbReference type="SUPFAM" id="SSF47781">
    <property type="entry name" value="RuvA domain 2-like"/>
    <property type="match status" value="1"/>
</dbReference>
<dbReference type="PANTHER" id="PTHR40084">
    <property type="entry name" value="PHOSPHOHYDROLASE, PHP FAMILY"/>
    <property type="match status" value="1"/>
</dbReference>
<protein>
    <recommendedName>
        <fullName evidence="3">TIGR00375 family protein</fullName>
    </recommendedName>
</protein>
<dbReference type="AlphaFoldDB" id="A0A916W2E4"/>
<keyword evidence="2" id="KW-1185">Reference proteome</keyword>
<dbReference type="Proteomes" id="UP000613512">
    <property type="component" value="Unassembled WGS sequence"/>
</dbReference>
<sequence>MLQTYFADMHIHIGRDIFNGPVKITASKNLTITNILKESSRNKGINLIGVIDCQSPNVQLELKQLIEQGQAYELDDGGIRFEEVTLLLGSEIEVYDENCQGPIHVLCFLPTLAEMEQFSEWLVSKMKNITLSSQRYYGSAKELQYKVKELSGLFIPAHVFTPYKSLYGKGVKRSLEEVLDPDLIDGIELGLSSDTFMADQISELHAYTFVTNSDAHSLAKIGREYQEIEMKDPSFKEFMYALHQVEGRKIVRNFGMNPKLGKYHNTVCDACLHPMDPEATICEKCSSKKIVKGVADRILELKDFHGENTSRPPYLYQVPLEYLPKLGPKTFQKLLDHFQTEMNIIHHVPYEKLIEAIPEKLAHSIIQMREGKLQVNAGGGGKYGTVSES</sequence>
<dbReference type="InterPro" id="IPR010994">
    <property type="entry name" value="RuvA_2-like"/>
</dbReference>
<dbReference type="RefSeq" id="WP_188382718.1">
    <property type="nucleotide sequence ID" value="NZ_BMEY01000001.1"/>
</dbReference>
<reference evidence="1" key="2">
    <citation type="submission" date="2020-09" db="EMBL/GenBank/DDBJ databases">
        <authorList>
            <person name="Sun Q."/>
            <person name="Zhou Y."/>
        </authorList>
    </citation>
    <scope>NUCLEOTIDE SEQUENCE</scope>
    <source>
        <strain evidence="1">CGMCC 1.12408</strain>
    </source>
</reference>
<evidence type="ECO:0008006" key="3">
    <source>
        <dbReference type="Google" id="ProtNLM"/>
    </source>
</evidence>
<dbReference type="PANTHER" id="PTHR40084:SF1">
    <property type="entry name" value="PHOSPHOTRANSFERASE"/>
    <property type="match status" value="1"/>
</dbReference>
<dbReference type="SUPFAM" id="SSF89550">
    <property type="entry name" value="PHP domain-like"/>
    <property type="match status" value="1"/>
</dbReference>
<comment type="caution">
    <text evidence="1">The sequence shown here is derived from an EMBL/GenBank/DDBJ whole genome shotgun (WGS) entry which is preliminary data.</text>
</comment>
<evidence type="ECO:0000313" key="2">
    <source>
        <dbReference type="Proteomes" id="UP000613512"/>
    </source>
</evidence>
<dbReference type="InterPro" id="IPR016195">
    <property type="entry name" value="Pol/histidinol_Pase-like"/>
</dbReference>
<reference evidence="1" key="1">
    <citation type="journal article" date="2014" name="Int. J. Syst. Evol. Microbiol.">
        <title>Complete genome sequence of Corynebacterium casei LMG S-19264T (=DSM 44701T), isolated from a smear-ripened cheese.</title>
        <authorList>
            <consortium name="US DOE Joint Genome Institute (JGI-PGF)"/>
            <person name="Walter F."/>
            <person name="Albersmeier A."/>
            <person name="Kalinowski J."/>
            <person name="Ruckert C."/>
        </authorList>
    </citation>
    <scope>NUCLEOTIDE SEQUENCE</scope>
    <source>
        <strain evidence="1">CGMCC 1.12408</strain>
    </source>
</reference>